<gene>
    <name evidence="1" type="ORF">AHMF7616_03771</name>
</gene>
<accession>A0A369QJQ2</accession>
<sequence length="141" mass="16445">MRCLSEEFLHIDWDEEYDLLYLEWHYYPGNDKFRDSLGLVLNLAQQKNVKFGIANVQQLMAMAPEDINWLLDNWLPELLTLSIQKIALVLPPSIFEELASAYLQKLDVSVLSFEIEFFAQVTAAYHWIKNKPLTGANLHME</sequence>
<evidence type="ECO:0000313" key="2">
    <source>
        <dbReference type="Proteomes" id="UP000253919"/>
    </source>
</evidence>
<dbReference type="Proteomes" id="UP000253919">
    <property type="component" value="Unassembled WGS sequence"/>
</dbReference>
<dbReference type="OrthoDB" id="879261at2"/>
<comment type="caution">
    <text evidence="1">The sequence shown here is derived from an EMBL/GenBank/DDBJ whole genome shotgun (WGS) entry which is preliminary data.</text>
</comment>
<dbReference type="RefSeq" id="WP_115374201.1">
    <property type="nucleotide sequence ID" value="NZ_QASA01000001.1"/>
</dbReference>
<keyword evidence="2" id="KW-1185">Reference proteome</keyword>
<evidence type="ECO:0008006" key="3">
    <source>
        <dbReference type="Google" id="ProtNLM"/>
    </source>
</evidence>
<dbReference type="EMBL" id="QASA01000001">
    <property type="protein sequence ID" value="RDC65141.1"/>
    <property type="molecule type" value="Genomic_DNA"/>
</dbReference>
<organism evidence="1 2">
    <name type="scientific">Adhaeribacter pallidiroseus</name>
    <dbReference type="NCBI Taxonomy" id="2072847"/>
    <lineage>
        <taxon>Bacteria</taxon>
        <taxon>Pseudomonadati</taxon>
        <taxon>Bacteroidota</taxon>
        <taxon>Cytophagia</taxon>
        <taxon>Cytophagales</taxon>
        <taxon>Hymenobacteraceae</taxon>
        <taxon>Adhaeribacter</taxon>
    </lineage>
</organism>
<name>A0A369QJQ2_9BACT</name>
<evidence type="ECO:0000313" key="1">
    <source>
        <dbReference type="EMBL" id="RDC65141.1"/>
    </source>
</evidence>
<proteinExistence type="predicted"/>
<protein>
    <recommendedName>
        <fullName evidence="3">STAS/SEC14 domain-containing protein</fullName>
    </recommendedName>
</protein>
<dbReference type="AlphaFoldDB" id="A0A369QJQ2"/>
<reference evidence="1 2" key="1">
    <citation type="submission" date="2018-04" db="EMBL/GenBank/DDBJ databases">
        <title>Adhaeribacter sp. HMF7616 genome sequencing and assembly.</title>
        <authorList>
            <person name="Kang H."/>
            <person name="Kang J."/>
            <person name="Cha I."/>
            <person name="Kim H."/>
            <person name="Joh K."/>
        </authorList>
    </citation>
    <scope>NUCLEOTIDE SEQUENCE [LARGE SCALE GENOMIC DNA]</scope>
    <source>
        <strain evidence="1 2">HMF7616</strain>
    </source>
</reference>